<dbReference type="PATRIC" id="fig|1157951.4.peg.3591"/>
<dbReference type="Pfam" id="PF02798">
    <property type="entry name" value="GST_N"/>
    <property type="match status" value="1"/>
</dbReference>
<dbReference type="GeneID" id="93519897"/>
<dbReference type="SUPFAM" id="SSF47616">
    <property type="entry name" value="GST C-terminal domain-like"/>
    <property type="match status" value="1"/>
</dbReference>
<sequence length="248" mass="28046">MADLSTLTLFHDPTSEPSRAVHWLCIEANIPINIKYTWLTRGEHLSNEFLAVNPLHQIPAMQHDDFCLSEATAIMNYLTDIHGCSDKWFGATHRAKAVINKHLSWYHTNLRKISTLEYFLPVLLMPAYLGVAKPSVNEIEAKLNALHDMFANLDFLLEGKNFLAGSDISAADLLYACDIFALRIDPNFKQMIEKYPNIRGWLTKLESRPSYELSHKAWDHIVPQILALNGGSKGSPEWIADTCEKVIG</sequence>
<dbReference type="KEGG" id="psi:S70_17890"/>
<name>A0A140NRV3_PROSM</name>
<dbReference type="OrthoDB" id="9797500at2"/>
<reference evidence="7" key="2">
    <citation type="submission" date="2012-04" db="EMBL/GenBank/DDBJ databases">
        <title>Complete genome sequence of Providencia stuartii clinical isolate MRSN 2154.</title>
        <authorList>
            <person name="Clifford R.J."/>
            <person name="Hang J."/>
            <person name="Riley M.C."/>
            <person name="Onmus-Leone F."/>
            <person name="Kuschner R.A."/>
            <person name="Lesho E.P."/>
            <person name="Waterman P.E."/>
        </authorList>
    </citation>
    <scope>NUCLEOTIDE SEQUENCE [LARGE SCALE GENOMIC DNA]</scope>
    <source>
        <strain evidence="7">MRSN 2154</strain>
    </source>
</reference>
<dbReference type="InterPro" id="IPR036282">
    <property type="entry name" value="Glutathione-S-Trfase_C_sf"/>
</dbReference>
<dbReference type="InterPro" id="IPR051369">
    <property type="entry name" value="GST_Theta"/>
</dbReference>
<dbReference type="Pfam" id="PF00043">
    <property type="entry name" value="GST_C"/>
    <property type="match status" value="1"/>
</dbReference>
<dbReference type="GO" id="GO:0006749">
    <property type="term" value="P:glutathione metabolic process"/>
    <property type="evidence" value="ECO:0007669"/>
    <property type="project" value="TreeGrafter"/>
</dbReference>
<dbReference type="GO" id="GO:0004364">
    <property type="term" value="F:glutathione transferase activity"/>
    <property type="evidence" value="ECO:0007669"/>
    <property type="project" value="TreeGrafter"/>
</dbReference>
<evidence type="ECO:0000259" key="5">
    <source>
        <dbReference type="PROSITE" id="PS50405"/>
    </source>
</evidence>
<dbReference type="AlphaFoldDB" id="A0A140NRV3"/>
<feature type="domain" description="GST C-terminal" evidence="5">
    <location>
        <begin position="92"/>
        <end position="225"/>
    </location>
</feature>
<dbReference type="PROSITE" id="PS50405">
    <property type="entry name" value="GST_CTER"/>
    <property type="match status" value="1"/>
</dbReference>
<dbReference type="Gene3D" id="1.20.1050.10">
    <property type="match status" value="1"/>
</dbReference>
<protein>
    <submittedName>
        <fullName evidence="6">Glutathione S-transferase</fullName>
    </submittedName>
</protein>
<comment type="subcellular location">
    <subcellularLocation>
        <location evidence="1">Cytoplasm</location>
    </subcellularLocation>
</comment>
<accession>A0A140NRV3</accession>
<keyword evidence="2" id="KW-0963">Cytoplasm</keyword>
<dbReference type="SUPFAM" id="SSF52833">
    <property type="entry name" value="Thioredoxin-like"/>
    <property type="match status" value="1"/>
</dbReference>
<dbReference type="InterPro" id="IPR040079">
    <property type="entry name" value="Glutathione_S-Trfase"/>
</dbReference>
<reference evidence="6 7" key="1">
    <citation type="journal article" date="2012" name="J. Bacteriol.">
        <title>Complete Genome Sequence of Providencia stuartii Clinical Isolate MRSN 2154.</title>
        <authorList>
            <person name="Clifford R.J."/>
            <person name="Hang J."/>
            <person name="Riley M.C."/>
            <person name="Onmus-Leone F."/>
            <person name="Kuschner R.A."/>
            <person name="Lesho E.P."/>
            <person name="Waterman P.E."/>
        </authorList>
    </citation>
    <scope>NUCLEOTIDE SEQUENCE [LARGE SCALE GENOMIC DNA]</scope>
    <source>
        <strain evidence="6 7">MRSN 2154</strain>
    </source>
</reference>
<comment type="similarity">
    <text evidence="3">Belongs to the GST superfamily.</text>
</comment>
<dbReference type="RefSeq" id="WP_004918526.1">
    <property type="nucleotide sequence ID" value="NC_017731.1"/>
</dbReference>
<dbReference type="PROSITE" id="PS50404">
    <property type="entry name" value="GST_NTER"/>
    <property type="match status" value="1"/>
</dbReference>
<dbReference type="SFLD" id="SFLDG00358">
    <property type="entry name" value="Main_(cytGST)"/>
    <property type="match status" value="1"/>
</dbReference>
<evidence type="ECO:0000259" key="4">
    <source>
        <dbReference type="PROSITE" id="PS50404"/>
    </source>
</evidence>
<dbReference type="PANTHER" id="PTHR43917:SF8">
    <property type="entry name" value="GH16740P-RELATED"/>
    <property type="match status" value="1"/>
</dbReference>
<dbReference type="PANTHER" id="PTHR43917">
    <property type="match status" value="1"/>
</dbReference>
<feature type="domain" description="GST N-terminal" evidence="4">
    <location>
        <begin position="5"/>
        <end position="86"/>
    </location>
</feature>
<dbReference type="EMBL" id="CP003488">
    <property type="protein sequence ID" value="AFH95388.1"/>
    <property type="molecule type" value="Genomic_DNA"/>
</dbReference>
<dbReference type="InterPro" id="IPR004045">
    <property type="entry name" value="Glutathione_S-Trfase_N"/>
</dbReference>
<dbReference type="InterPro" id="IPR004046">
    <property type="entry name" value="GST_C"/>
</dbReference>
<dbReference type="InterPro" id="IPR010987">
    <property type="entry name" value="Glutathione-S-Trfase_C-like"/>
</dbReference>
<evidence type="ECO:0000313" key="6">
    <source>
        <dbReference type="EMBL" id="AFH95388.1"/>
    </source>
</evidence>
<proteinExistence type="inferred from homology"/>
<dbReference type="Gene3D" id="3.40.30.10">
    <property type="entry name" value="Glutaredoxin"/>
    <property type="match status" value="1"/>
</dbReference>
<dbReference type="SFLD" id="SFLDS00019">
    <property type="entry name" value="Glutathione_Transferase_(cytos"/>
    <property type="match status" value="1"/>
</dbReference>
<organism evidence="6 7">
    <name type="scientific">Providencia stuartii (strain MRSN 2154)</name>
    <dbReference type="NCBI Taxonomy" id="1157951"/>
    <lineage>
        <taxon>Bacteria</taxon>
        <taxon>Pseudomonadati</taxon>
        <taxon>Pseudomonadota</taxon>
        <taxon>Gammaproteobacteria</taxon>
        <taxon>Enterobacterales</taxon>
        <taxon>Morganellaceae</taxon>
        <taxon>Providencia</taxon>
    </lineage>
</organism>
<evidence type="ECO:0000256" key="2">
    <source>
        <dbReference type="ARBA" id="ARBA00022490"/>
    </source>
</evidence>
<dbReference type="HOGENOM" id="CLU_011226_2_1_6"/>
<dbReference type="InterPro" id="IPR036249">
    <property type="entry name" value="Thioredoxin-like_sf"/>
</dbReference>
<dbReference type="Proteomes" id="UP000005012">
    <property type="component" value="Chromosome"/>
</dbReference>
<gene>
    <name evidence="6" type="ordered locus">S70_17890</name>
</gene>
<dbReference type="GO" id="GO:0005737">
    <property type="term" value="C:cytoplasm"/>
    <property type="evidence" value="ECO:0007669"/>
    <property type="project" value="UniProtKB-SubCell"/>
</dbReference>
<evidence type="ECO:0000313" key="7">
    <source>
        <dbReference type="Proteomes" id="UP000005012"/>
    </source>
</evidence>
<evidence type="ECO:0000256" key="3">
    <source>
        <dbReference type="RuleBase" id="RU003494"/>
    </source>
</evidence>
<evidence type="ECO:0000256" key="1">
    <source>
        <dbReference type="ARBA" id="ARBA00004496"/>
    </source>
</evidence>